<keyword evidence="1" id="KW-0677">Repeat</keyword>
<proteinExistence type="inferred from homology"/>
<dbReference type="InterPro" id="IPR046960">
    <property type="entry name" value="PPR_At4g14850-like_plant"/>
</dbReference>
<reference evidence="6 7" key="1">
    <citation type="submission" date="2020-08" db="EMBL/GenBank/DDBJ databases">
        <title>Plant Genome Project.</title>
        <authorList>
            <person name="Zhang R.-G."/>
        </authorList>
    </citation>
    <scope>NUCLEOTIDE SEQUENCE [LARGE SCALE GENOMIC DNA]</scope>
    <source>
        <tissue evidence="6">Rhizome</tissue>
    </source>
</reference>
<keyword evidence="5" id="KW-0812">Transmembrane</keyword>
<feature type="repeat" description="PPR" evidence="3">
    <location>
        <begin position="484"/>
        <end position="518"/>
    </location>
</feature>
<feature type="repeat" description="PPR" evidence="3">
    <location>
        <begin position="383"/>
        <end position="417"/>
    </location>
</feature>
<keyword evidence="5" id="KW-1133">Transmembrane helix</keyword>
<sequence>MFCHGSGPDVGPDLGIYASKRSATRLVSAGWLHLIALSLHAHHRLVHCVPTASSGRPIATRDAFRGPVSVPASDSNHLMQPCGGDGGATVFALLTDYRSLLARGLPPPARAFPPLLRACSASSALYPLGLALHLHAFLLGHAPADTFVSSSILHLYSSSGSLLSARRLFDEIPLKFSVVPWTTLIAAYSRAGCHETAFSFLRDMRRSDVRPNSVTFLSMLPLDLVPLQCLHASAFRHGLESNLALANALVNAYGRCGCVALARKLFDSMPERDAISWNSVLSGYSKTGRVREAFYLFGAMRNEGIHPDRWTYGSLVSSINTSEDGGRGAVALARLGKLVHAALLTSGHGLDAHIETALVGMYLKCGDENEAFLLFDSSSARRDAISWSAMISALVQIGRADKALLVFQQMLNSGSPPPSSALASAFSACAQLGSLKVGASIHGHVVRHGLALDVAAQNALVSLYVKCGRLKQSHHLFEILTERDVVSWNSLISGYAQNGHLEEAFYLFDEMRAASQRPDTITMVSLLQVCASMGALHHGRLVHAFMIRHEVAPSISRDTSLVDMYAKCGDLGAALRCFASMPEQDLVSWGAIIAGCGSHGMGDMALGAYRDFRSKGMKPNGVIFLAVLSACSHAGLVSEGLRMFKSMTEEFRLEPSVEHWGCIVDLLCKAGRLEEALGFANTMSPRPTADVLGILLDACRVGGFASLADEVARRITALRPDSANSYVQLAHSFAAMRRWDGVGDAWAQMRARGLRKAPAWSYVELHGNIMAFFAEHHAHPQQEDIVFLLKLLDGEMKELREISATRQLELSIDAVLLVCSSPTPPPNQRAAGYMAEEIVASPTALANGENEGNDKEFADAVAVEKEETSDKDAAAASGDRDAAVELLIEEIRDLKKARVDLQRERSSLHFELSDARAKLVGTESELKAVAGQASRLEGELRIVQDDLATANMSASDHEEEIRRLQDVIKDLEAKFKIKANEHETKVKGLTEELRVSVIKAQDKDNALRAKEFELEELRSQIVDEKEKSLQNRDMQGGVSASLTQSRALGTASAVGVVAVALGTLVCLYLAKRK</sequence>
<comment type="similarity">
    <text evidence="2">Belongs to the PPR family. PCMP-E subfamily.</text>
</comment>
<dbReference type="InterPro" id="IPR002885">
    <property type="entry name" value="PPR_rpt"/>
</dbReference>
<dbReference type="GO" id="GO:0003723">
    <property type="term" value="F:RNA binding"/>
    <property type="evidence" value="ECO:0007669"/>
    <property type="project" value="InterPro"/>
</dbReference>
<evidence type="ECO:0000313" key="7">
    <source>
        <dbReference type="Proteomes" id="UP000734854"/>
    </source>
</evidence>
<dbReference type="FunFam" id="1.25.40.10:FF:000344">
    <property type="entry name" value="Pentatricopeptide repeat-containing protein"/>
    <property type="match status" value="1"/>
</dbReference>
<dbReference type="AlphaFoldDB" id="A0A8J5EVF7"/>
<dbReference type="FunFam" id="1.25.40.10:FF:000196">
    <property type="entry name" value="Pentatricopeptide repeat-containing protein At4g14850"/>
    <property type="match status" value="1"/>
</dbReference>
<evidence type="ECO:0008006" key="8">
    <source>
        <dbReference type="Google" id="ProtNLM"/>
    </source>
</evidence>
<dbReference type="FunFam" id="1.25.40.10:FF:000090">
    <property type="entry name" value="Pentatricopeptide repeat-containing protein, chloroplastic"/>
    <property type="match status" value="1"/>
</dbReference>
<name>A0A8J5EVF7_ZINOF</name>
<dbReference type="Proteomes" id="UP000734854">
    <property type="component" value="Unassembled WGS sequence"/>
</dbReference>
<evidence type="ECO:0000256" key="5">
    <source>
        <dbReference type="SAM" id="Phobius"/>
    </source>
</evidence>
<dbReference type="PROSITE" id="PS51375">
    <property type="entry name" value="PPR"/>
    <property type="match status" value="5"/>
</dbReference>
<evidence type="ECO:0000313" key="6">
    <source>
        <dbReference type="EMBL" id="KAG6473476.1"/>
    </source>
</evidence>
<organism evidence="6 7">
    <name type="scientific">Zingiber officinale</name>
    <name type="common">Ginger</name>
    <name type="synonym">Amomum zingiber</name>
    <dbReference type="NCBI Taxonomy" id="94328"/>
    <lineage>
        <taxon>Eukaryota</taxon>
        <taxon>Viridiplantae</taxon>
        <taxon>Streptophyta</taxon>
        <taxon>Embryophyta</taxon>
        <taxon>Tracheophyta</taxon>
        <taxon>Spermatophyta</taxon>
        <taxon>Magnoliopsida</taxon>
        <taxon>Liliopsida</taxon>
        <taxon>Zingiberales</taxon>
        <taxon>Zingiberaceae</taxon>
        <taxon>Zingiber</taxon>
    </lineage>
</organism>
<dbReference type="SUPFAM" id="SSF48452">
    <property type="entry name" value="TPR-like"/>
    <property type="match status" value="1"/>
</dbReference>
<keyword evidence="4" id="KW-0175">Coiled coil</keyword>
<accession>A0A8J5EVF7</accession>
<keyword evidence="7" id="KW-1185">Reference proteome</keyword>
<evidence type="ECO:0000256" key="1">
    <source>
        <dbReference type="ARBA" id="ARBA00022737"/>
    </source>
</evidence>
<keyword evidence="5" id="KW-0472">Membrane</keyword>
<feature type="repeat" description="PPR" evidence="3">
    <location>
        <begin position="585"/>
        <end position="619"/>
    </location>
</feature>
<feature type="transmembrane region" description="Helical" evidence="5">
    <location>
        <begin position="1047"/>
        <end position="1070"/>
    </location>
</feature>
<dbReference type="InterPro" id="IPR011990">
    <property type="entry name" value="TPR-like_helical_dom_sf"/>
</dbReference>
<dbReference type="Gene3D" id="1.25.40.10">
    <property type="entry name" value="Tetratricopeptide repeat domain"/>
    <property type="match status" value="5"/>
</dbReference>
<protein>
    <recommendedName>
        <fullName evidence="8">Pentatricopeptide repeat-containing protein</fullName>
    </recommendedName>
</protein>
<gene>
    <name evidence="6" type="ORF">ZIOFF_067392</name>
</gene>
<feature type="repeat" description="PPR" evidence="3">
    <location>
        <begin position="177"/>
        <end position="211"/>
    </location>
</feature>
<feature type="repeat" description="PPR" evidence="3">
    <location>
        <begin position="273"/>
        <end position="307"/>
    </location>
</feature>
<dbReference type="PANTHER" id="PTHR47926:SF451">
    <property type="entry name" value="TETRATRICOPEPTIDE-LIKE HELICAL DOMAIN SUPERFAMILY"/>
    <property type="match status" value="1"/>
</dbReference>
<evidence type="ECO:0000256" key="4">
    <source>
        <dbReference type="SAM" id="Coils"/>
    </source>
</evidence>
<dbReference type="Gene3D" id="1.20.5.1160">
    <property type="entry name" value="Vasodilator-stimulated phosphoprotein"/>
    <property type="match status" value="1"/>
</dbReference>
<dbReference type="Pfam" id="PF01535">
    <property type="entry name" value="PPR"/>
    <property type="match status" value="6"/>
</dbReference>
<evidence type="ECO:0000256" key="3">
    <source>
        <dbReference type="PROSITE-ProRule" id="PRU00708"/>
    </source>
</evidence>
<dbReference type="Pfam" id="PF13041">
    <property type="entry name" value="PPR_2"/>
    <property type="match status" value="3"/>
</dbReference>
<dbReference type="EMBL" id="JACMSC010000019">
    <property type="protein sequence ID" value="KAG6473476.1"/>
    <property type="molecule type" value="Genomic_DNA"/>
</dbReference>
<feature type="coiled-coil region" evidence="4">
    <location>
        <begin position="947"/>
        <end position="1027"/>
    </location>
</feature>
<comment type="caution">
    <text evidence="6">The sequence shown here is derived from an EMBL/GenBank/DDBJ whole genome shotgun (WGS) entry which is preliminary data.</text>
</comment>
<dbReference type="PANTHER" id="PTHR47926">
    <property type="entry name" value="PENTATRICOPEPTIDE REPEAT-CONTAINING PROTEIN"/>
    <property type="match status" value="1"/>
</dbReference>
<dbReference type="GO" id="GO:0009451">
    <property type="term" value="P:RNA modification"/>
    <property type="evidence" value="ECO:0007669"/>
    <property type="project" value="InterPro"/>
</dbReference>
<evidence type="ECO:0000256" key="2">
    <source>
        <dbReference type="ARBA" id="ARBA00061659"/>
    </source>
</evidence>
<dbReference type="NCBIfam" id="TIGR00756">
    <property type="entry name" value="PPR"/>
    <property type="match status" value="7"/>
</dbReference>